<comment type="caution">
    <text evidence="2">The sequence shown here is derived from an EMBL/GenBank/DDBJ whole genome shotgun (WGS) entry which is preliminary data.</text>
</comment>
<feature type="compositionally biased region" description="Basic and acidic residues" evidence="1">
    <location>
        <begin position="25"/>
        <end position="34"/>
    </location>
</feature>
<dbReference type="EMBL" id="SNRW01000145">
    <property type="protein sequence ID" value="KAA6403063.1"/>
    <property type="molecule type" value="Genomic_DNA"/>
</dbReference>
<reference evidence="2 3" key="1">
    <citation type="submission" date="2019-03" db="EMBL/GenBank/DDBJ databases">
        <title>Single cell metagenomics reveals metabolic interactions within the superorganism composed of flagellate Streblomastix strix and complex community of Bacteroidetes bacteria on its surface.</title>
        <authorList>
            <person name="Treitli S.C."/>
            <person name="Kolisko M."/>
            <person name="Husnik F."/>
            <person name="Keeling P."/>
            <person name="Hampl V."/>
        </authorList>
    </citation>
    <scope>NUCLEOTIDE SEQUENCE [LARGE SCALE GENOMIC DNA]</scope>
    <source>
        <strain evidence="2">ST1C</strain>
    </source>
</reference>
<organism evidence="2 3">
    <name type="scientific">Streblomastix strix</name>
    <dbReference type="NCBI Taxonomy" id="222440"/>
    <lineage>
        <taxon>Eukaryota</taxon>
        <taxon>Metamonada</taxon>
        <taxon>Preaxostyla</taxon>
        <taxon>Oxymonadida</taxon>
        <taxon>Streblomastigidae</taxon>
        <taxon>Streblomastix</taxon>
    </lineage>
</organism>
<evidence type="ECO:0000256" key="1">
    <source>
        <dbReference type="SAM" id="MobiDB-lite"/>
    </source>
</evidence>
<protein>
    <submittedName>
        <fullName evidence="2">Uncharacterized protein</fullName>
    </submittedName>
</protein>
<accession>A0A5J4X7P2</accession>
<feature type="region of interest" description="Disordered" evidence="1">
    <location>
        <begin position="23"/>
        <end position="50"/>
    </location>
</feature>
<sequence length="261" mass="30205">MIQQRTTVIQMVELEQVKGQQQREYATDRYDGQPKCESQQAGRSQERAKTSLRLGEKEKQLINECLLNTRPTGKSIQKIIDGLDGIWKRLTCSLTLFAKYWDQQEGTVLQPSTLEQPCLIIAIQITYLKPLESDVQFNELHKKQVIEQLMNEHVDSVVKAIKEIKYWKLSQIIQFISTQETSRDESRLSSDQLMKKSLTLIMVQIVLRIVEVQRAEQQIENINKGEIVVATMIMKMQRGPVEKTLKAVHDITACSFRWIQS</sequence>
<dbReference type="AlphaFoldDB" id="A0A5J4X7P2"/>
<evidence type="ECO:0000313" key="2">
    <source>
        <dbReference type="EMBL" id="KAA6403063.1"/>
    </source>
</evidence>
<evidence type="ECO:0000313" key="3">
    <source>
        <dbReference type="Proteomes" id="UP000324800"/>
    </source>
</evidence>
<name>A0A5J4X7P2_9EUKA</name>
<gene>
    <name evidence="2" type="ORF">EZS28_001421</name>
</gene>
<proteinExistence type="predicted"/>
<dbReference type="Proteomes" id="UP000324800">
    <property type="component" value="Unassembled WGS sequence"/>
</dbReference>